<proteinExistence type="predicted"/>
<evidence type="ECO:0000256" key="4">
    <source>
        <dbReference type="ARBA" id="ARBA00018638"/>
    </source>
</evidence>
<dbReference type="GO" id="GO:0046677">
    <property type="term" value="P:response to antibiotic"/>
    <property type="evidence" value="ECO:0007669"/>
    <property type="project" value="UniProtKB-KW"/>
</dbReference>
<dbReference type="SUPFAM" id="SSF53955">
    <property type="entry name" value="Lysozyme-like"/>
    <property type="match status" value="1"/>
</dbReference>
<keyword evidence="9" id="KW-0378">Hydrolase</keyword>
<dbReference type="GO" id="GO:0008658">
    <property type="term" value="F:penicillin binding"/>
    <property type="evidence" value="ECO:0007669"/>
    <property type="project" value="InterPro"/>
</dbReference>
<reference evidence="20" key="2">
    <citation type="journal article" date="2021" name="PeerJ">
        <title>Extensive microbial diversity within the chicken gut microbiome revealed by metagenomics and culture.</title>
        <authorList>
            <person name="Gilroy R."/>
            <person name="Ravi A."/>
            <person name="Getino M."/>
            <person name="Pursley I."/>
            <person name="Horton D.L."/>
            <person name="Alikhan N.F."/>
            <person name="Baker D."/>
            <person name="Gharbi K."/>
            <person name="Hall N."/>
            <person name="Watson M."/>
            <person name="Adriaenssens E.M."/>
            <person name="Foster-Nyarko E."/>
            <person name="Jarju S."/>
            <person name="Secka A."/>
            <person name="Antonio M."/>
            <person name="Oren A."/>
            <person name="Chaudhuri R.R."/>
            <person name="La Ragione R."/>
            <person name="Hildebrand F."/>
            <person name="Pallen M.J."/>
        </authorList>
    </citation>
    <scope>NUCLEOTIDE SEQUENCE</scope>
    <source>
        <strain evidence="20">CHK176-22527</strain>
    </source>
</reference>
<evidence type="ECO:0000256" key="13">
    <source>
        <dbReference type="ARBA" id="ARBA00034000"/>
    </source>
</evidence>
<dbReference type="InterPro" id="IPR012338">
    <property type="entry name" value="Beta-lactam/transpept-like"/>
</dbReference>
<dbReference type="Gene3D" id="1.10.3810.10">
    <property type="entry name" value="Biosynthetic peptidoglycan transglycosylase-like"/>
    <property type="match status" value="1"/>
</dbReference>
<dbReference type="GO" id="GO:0006508">
    <property type="term" value="P:proteolysis"/>
    <property type="evidence" value="ECO:0007669"/>
    <property type="project" value="UniProtKB-KW"/>
</dbReference>
<dbReference type="EMBL" id="DVLX01000073">
    <property type="protein sequence ID" value="HIT99750.1"/>
    <property type="molecule type" value="Genomic_DNA"/>
</dbReference>
<comment type="caution">
    <text evidence="20">The sequence shown here is derived from an EMBL/GenBank/DDBJ whole genome shotgun (WGS) entry which is preliminary data.</text>
</comment>
<keyword evidence="6" id="KW-0645">Protease</keyword>
<dbReference type="GO" id="GO:0008955">
    <property type="term" value="F:peptidoglycan glycosyltransferase activity"/>
    <property type="evidence" value="ECO:0007669"/>
    <property type="project" value="UniProtKB-EC"/>
</dbReference>
<feature type="compositionally biased region" description="Polar residues" evidence="16">
    <location>
        <begin position="30"/>
        <end position="39"/>
    </location>
</feature>
<evidence type="ECO:0000256" key="3">
    <source>
        <dbReference type="ARBA" id="ARBA00012448"/>
    </source>
</evidence>
<evidence type="ECO:0000256" key="16">
    <source>
        <dbReference type="SAM" id="MobiDB-lite"/>
    </source>
</evidence>
<keyword evidence="10" id="KW-0735">Signal-anchor</keyword>
<dbReference type="InterPro" id="IPR001460">
    <property type="entry name" value="PCN-bd_Tpept"/>
</dbReference>
<dbReference type="SUPFAM" id="SSF56601">
    <property type="entry name" value="beta-lactamase/transpeptidase-like"/>
    <property type="match status" value="1"/>
</dbReference>
<sequence length="1025" mass="112258">MADNYNNRNNSKNNKDDIDEFFAQFDRPVQNRSANAQNGASRSSRQPSSARRSQPQRRSQQQRNTANASRSDNVRRQPDAARTSSANSQRSGQQRNNHAAPSRAQHSNAQKPKNSTKSKRPFGFGGSVGGGRKSFANEKPQSLFKKIIKTVVLACLALIMGVGVYAGIVIVTAPNADTDNLYDMLSQRSVLYDSEGNEIDNLYFSDGNRTILSYDEIPEDMVNAVVSIEDRKFWDHSGFNFVRMAGAVVDSVFGGGQISGTSTITQQLARNVYLSDIKSQRSLSRKITEAYYTIILEKNLTKEEIMEAYLNTIFLGFNSYGIQAASQAYFSKDTQDLTTLECAALAALPQSPDSYALVKTDYNGSGSTSGLPVISSTDSVTYLYNGDISETRRNAVINNMAEEGYISSEERDNLLSENLADHIKIGVSADADESSYFTDYAIDQLTEDIISEYGISRADARDMIYTNGLKIYTTMDSDIQAIVEDEFADDSNYSGISSVRRNSDGDILNENGNIMLYDYSHYFNDDDEFTLESDEYEMNSDGSMTIFAGNRLNIYDIEVNGQPDVSIEFDGMYTQEDGSFYFIEGGALSIPQGYTTTDNDGNAVISAQFFKDYPDFFTADGDSYVVSSANYSLKQRVRQPQAATVIMENSTGEIKAMVGGRGTKGSQLFNRATSERQPGSVMKPISVYGPALQMSYEYVQDNKTMKLDSSDGSDWGNYITAGSIINDQPIQYNGRNWPKNWYSGYRGQMTLRHAVEQSVNTCAVKTYQQIGADYSVSMLKKSGVTSIVEEGDTNDLNPSALALGGMTKGISPLEVTAAYATFVNEGVYKSPIAYTQVLNSNDEVLFEKTSEEERVYNEGVAWIMTDILRTVVTNGLGSSAAISNQPVAGKTGTTTDSYDLWFCGFTPQYTAALWMGNDINIELSAGSSRVAGFWQNIMSRVCEDLPRGSFAEKPSDVTTVNGEYYIEGTYSNVSLSQSGDSGSDSATSAVSSATESISRATTTQPEPTTPESSESPTSPTSGSSN</sequence>
<dbReference type="EC" id="3.4.16.4" evidence="3"/>
<evidence type="ECO:0000256" key="10">
    <source>
        <dbReference type="ARBA" id="ARBA00022968"/>
    </source>
</evidence>
<accession>A0A9D1HE95</accession>
<keyword evidence="5" id="KW-0121">Carboxypeptidase</keyword>
<feature type="domain" description="Glycosyl transferase family 51" evidence="19">
    <location>
        <begin position="197"/>
        <end position="359"/>
    </location>
</feature>
<keyword evidence="8" id="KW-0808">Transferase</keyword>
<feature type="region of interest" description="Disordered" evidence="16">
    <location>
        <begin position="976"/>
        <end position="1025"/>
    </location>
</feature>
<dbReference type="InterPro" id="IPR050396">
    <property type="entry name" value="Glycosyltr_51/Transpeptidase"/>
</dbReference>
<evidence type="ECO:0000313" key="21">
    <source>
        <dbReference type="Proteomes" id="UP000824159"/>
    </source>
</evidence>
<dbReference type="InterPro" id="IPR036950">
    <property type="entry name" value="PBP_transglycosylase"/>
</dbReference>
<evidence type="ECO:0000313" key="20">
    <source>
        <dbReference type="EMBL" id="HIT99750.1"/>
    </source>
</evidence>
<evidence type="ECO:0000256" key="9">
    <source>
        <dbReference type="ARBA" id="ARBA00022801"/>
    </source>
</evidence>
<name>A0A9D1HE95_9FIRM</name>
<keyword evidence="11" id="KW-0046">Antibiotic resistance</keyword>
<feature type="domain" description="Penicillin-binding protein transpeptidase" evidence="18">
    <location>
        <begin position="719"/>
        <end position="915"/>
    </location>
</feature>
<keyword evidence="17" id="KW-0812">Transmembrane</keyword>
<dbReference type="InterPro" id="IPR023346">
    <property type="entry name" value="Lysozyme-like_dom_sf"/>
</dbReference>
<evidence type="ECO:0000256" key="7">
    <source>
        <dbReference type="ARBA" id="ARBA00022676"/>
    </source>
</evidence>
<comment type="catalytic activity">
    <reaction evidence="13">
        <text>Preferential cleavage: (Ac)2-L-Lys-D-Ala-|-D-Ala. Also transpeptidation of peptidyl-alanyl moieties that are N-acyl substituents of D-alanine.</text>
        <dbReference type="EC" id="3.4.16.4"/>
    </reaction>
</comment>
<dbReference type="Proteomes" id="UP000824159">
    <property type="component" value="Unassembled WGS sequence"/>
</dbReference>
<dbReference type="GO" id="GO:0009002">
    <property type="term" value="F:serine-type D-Ala-D-Ala carboxypeptidase activity"/>
    <property type="evidence" value="ECO:0007669"/>
    <property type="project" value="UniProtKB-EC"/>
</dbReference>
<keyword evidence="12" id="KW-0511">Multifunctional enzyme</keyword>
<evidence type="ECO:0000256" key="14">
    <source>
        <dbReference type="ARBA" id="ARBA00044770"/>
    </source>
</evidence>
<keyword evidence="17" id="KW-1133">Transmembrane helix</keyword>
<feature type="compositionally biased region" description="Low complexity" evidence="16">
    <location>
        <begin position="1"/>
        <end position="12"/>
    </location>
</feature>
<evidence type="ECO:0000256" key="11">
    <source>
        <dbReference type="ARBA" id="ARBA00023251"/>
    </source>
</evidence>
<evidence type="ECO:0000259" key="19">
    <source>
        <dbReference type="Pfam" id="PF00912"/>
    </source>
</evidence>
<dbReference type="GO" id="GO:0005886">
    <property type="term" value="C:plasma membrane"/>
    <property type="evidence" value="ECO:0007669"/>
    <property type="project" value="UniProtKB-SubCell"/>
</dbReference>
<dbReference type="EC" id="2.4.99.28" evidence="14"/>
<dbReference type="Gene3D" id="3.40.710.10">
    <property type="entry name" value="DD-peptidase/beta-lactamase superfamily"/>
    <property type="match status" value="2"/>
</dbReference>
<dbReference type="Pfam" id="PF00905">
    <property type="entry name" value="Transpeptidase"/>
    <property type="match status" value="2"/>
</dbReference>
<feature type="domain" description="Penicillin-binding protein transpeptidase" evidence="18">
    <location>
        <begin position="643"/>
        <end position="693"/>
    </location>
</feature>
<dbReference type="InterPro" id="IPR001264">
    <property type="entry name" value="Glyco_trans_51"/>
</dbReference>
<feature type="compositionally biased region" description="Gly residues" evidence="16">
    <location>
        <begin position="123"/>
        <end position="132"/>
    </location>
</feature>
<reference evidence="20" key="1">
    <citation type="submission" date="2020-10" db="EMBL/GenBank/DDBJ databases">
        <authorList>
            <person name="Gilroy R."/>
        </authorList>
    </citation>
    <scope>NUCLEOTIDE SEQUENCE</scope>
    <source>
        <strain evidence="20">CHK176-22527</strain>
    </source>
</reference>
<feature type="transmembrane region" description="Helical" evidence="17">
    <location>
        <begin position="151"/>
        <end position="173"/>
    </location>
</feature>
<evidence type="ECO:0000256" key="8">
    <source>
        <dbReference type="ARBA" id="ARBA00022679"/>
    </source>
</evidence>
<evidence type="ECO:0000256" key="1">
    <source>
        <dbReference type="ARBA" id="ARBA00002624"/>
    </source>
</evidence>
<feature type="compositionally biased region" description="Low complexity" evidence="16">
    <location>
        <begin position="40"/>
        <end position="63"/>
    </location>
</feature>
<evidence type="ECO:0000256" key="5">
    <source>
        <dbReference type="ARBA" id="ARBA00022645"/>
    </source>
</evidence>
<gene>
    <name evidence="20" type="ORF">IAD12_05820</name>
</gene>
<evidence type="ECO:0000256" key="17">
    <source>
        <dbReference type="SAM" id="Phobius"/>
    </source>
</evidence>
<feature type="region of interest" description="Disordered" evidence="16">
    <location>
        <begin position="1"/>
        <end position="135"/>
    </location>
</feature>
<comment type="catalytic activity">
    <reaction evidence="15">
        <text>[GlcNAc-(1-&gt;4)-Mur2Ac(oyl-L-Ala-gamma-D-Glu-L-Lys-D-Ala-D-Ala)](n)-di-trans,octa-cis-undecaprenyl diphosphate + beta-D-GlcNAc-(1-&gt;4)-Mur2Ac(oyl-L-Ala-gamma-D-Glu-L-Lys-D-Ala-D-Ala)-di-trans,octa-cis-undecaprenyl diphosphate = [GlcNAc-(1-&gt;4)-Mur2Ac(oyl-L-Ala-gamma-D-Glu-L-Lys-D-Ala-D-Ala)](n+1)-di-trans,octa-cis-undecaprenyl diphosphate + di-trans,octa-cis-undecaprenyl diphosphate + H(+)</text>
        <dbReference type="Rhea" id="RHEA:23708"/>
        <dbReference type="Rhea" id="RHEA-COMP:9602"/>
        <dbReference type="Rhea" id="RHEA-COMP:9603"/>
        <dbReference type="ChEBI" id="CHEBI:15378"/>
        <dbReference type="ChEBI" id="CHEBI:58405"/>
        <dbReference type="ChEBI" id="CHEBI:60033"/>
        <dbReference type="ChEBI" id="CHEBI:78435"/>
        <dbReference type="EC" id="2.4.99.28"/>
    </reaction>
</comment>
<keyword evidence="7" id="KW-0328">Glycosyltransferase</keyword>
<feature type="compositionally biased region" description="Polar residues" evidence="16">
    <location>
        <begin position="82"/>
        <end position="113"/>
    </location>
</feature>
<evidence type="ECO:0000259" key="18">
    <source>
        <dbReference type="Pfam" id="PF00905"/>
    </source>
</evidence>
<dbReference type="AlphaFoldDB" id="A0A9D1HE95"/>
<dbReference type="PANTHER" id="PTHR32282:SF33">
    <property type="entry name" value="PEPTIDOGLYCAN GLYCOSYLTRANSFERASE"/>
    <property type="match status" value="1"/>
</dbReference>
<dbReference type="Pfam" id="PF00912">
    <property type="entry name" value="Transgly"/>
    <property type="match status" value="1"/>
</dbReference>
<dbReference type="PANTHER" id="PTHR32282">
    <property type="entry name" value="BINDING PROTEIN TRANSPEPTIDASE, PUTATIVE-RELATED"/>
    <property type="match status" value="1"/>
</dbReference>
<comment type="subcellular location">
    <subcellularLocation>
        <location evidence="2">Cell membrane</location>
        <topology evidence="2">Single-pass type II membrane protein</topology>
    </subcellularLocation>
</comment>
<keyword evidence="17" id="KW-0472">Membrane</keyword>
<evidence type="ECO:0000256" key="15">
    <source>
        <dbReference type="ARBA" id="ARBA00049902"/>
    </source>
</evidence>
<evidence type="ECO:0000256" key="12">
    <source>
        <dbReference type="ARBA" id="ARBA00023268"/>
    </source>
</evidence>
<evidence type="ECO:0000256" key="6">
    <source>
        <dbReference type="ARBA" id="ARBA00022670"/>
    </source>
</evidence>
<protein>
    <recommendedName>
        <fullName evidence="4">Penicillin-binding protein 1A</fullName>
        <ecNumber evidence="14">2.4.99.28</ecNumber>
        <ecNumber evidence="3">3.4.16.4</ecNumber>
    </recommendedName>
</protein>
<comment type="function">
    <text evidence="1">Cell wall formation. Synthesis of cross-linked peptidoglycan from the lipid intermediates. The enzyme has a penicillin-insensitive transglycosylase N-terminal domain (formation of linear glycan strands) and a penicillin-sensitive transpeptidase C-terminal domain (cross-linking of the peptide subunits).</text>
</comment>
<organism evidence="20 21">
    <name type="scientific">Candidatus Allocopromorpha excrementavium</name>
    <dbReference type="NCBI Taxonomy" id="2840741"/>
    <lineage>
        <taxon>Bacteria</taxon>
        <taxon>Bacillati</taxon>
        <taxon>Bacillota</taxon>
        <taxon>Clostridia</taxon>
        <taxon>Eubacteriales</taxon>
        <taxon>Eubacteriaceae</taxon>
        <taxon>Eubacteriaceae incertae sedis</taxon>
        <taxon>Candidatus Allocopromorpha</taxon>
    </lineage>
</organism>
<evidence type="ECO:0000256" key="2">
    <source>
        <dbReference type="ARBA" id="ARBA00004401"/>
    </source>
</evidence>